<keyword evidence="3 6" id="KW-0812">Transmembrane</keyword>
<accession>A0A3A8K2S8</accession>
<evidence type="ECO:0000256" key="5">
    <source>
        <dbReference type="ARBA" id="ARBA00023136"/>
    </source>
</evidence>
<feature type="transmembrane region" description="Helical" evidence="6">
    <location>
        <begin position="277"/>
        <end position="295"/>
    </location>
</feature>
<feature type="transmembrane region" description="Helical" evidence="6">
    <location>
        <begin position="12"/>
        <end position="34"/>
    </location>
</feature>
<evidence type="ECO:0000256" key="1">
    <source>
        <dbReference type="ARBA" id="ARBA00004651"/>
    </source>
</evidence>
<name>A0A3A8K2S8_9BACT</name>
<feature type="transmembrane region" description="Helical" evidence="6">
    <location>
        <begin position="333"/>
        <end position="355"/>
    </location>
</feature>
<comment type="caution">
    <text evidence="7">The sequence shown here is derived from an EMBL/GenBank/DDBJ whole genome shotgun (WGS) entry which is preliminary data.</text>
</comment>
<evidence type="ECO:0000313" key="8">
    <source>
        <dbReference type="Proteomes" id="UP000268313"/>
    </source>
</evidence>
<gene>
    <name evidence="7" type="ORF">D7X32_19660</name>
</gene>
<dbReference type="GO" id="GO:0043190">
    <property type="term" value="C:ATP-binding cassette (ABC) transporter complex"/>
    <property type="evidence" value="ECO:0007669"/>
    <property type="project" value="TreeGrafter"/>
</dbReference>
<keyword evidence="8" id="KW-1185">Reference proteome</keyword>
<dbReference type="RefSeq" id="WP_120604099.1">
    <property type="nucleotide sequence ID" value="NZ_RAWE01000068.1"/>
</dbReference>
<evidence type="ECO:0000313" key="7">
    <source>
        <dbReference type="EMBL" id="RKH01597.1"/>
    </source>
</evidence>
<reference evidence="8" key="1">
    <citation type="submission" date="2018-09" db="EMBL/GenBank/DDBJ databases">
        <authorList>
            <person name="Livingstone P.G."/>
            <person name="Whitworth D.E."/>
        </authorList>
    </citation>
    <scope>NUCLEOTIDE SEQUENCE [LARGE SCALE GENOMIC DNA]</scope>
    <source>
        <strain evidence="8">CA043D</strain>
    </source>
</reference>
<dbReference type="Pfam" id="PF03739">
    <property type="entry name" value="LptF_LptG"/>
    <property type="match status" value="1"/>
</dbReference>
<evidence type="ECO:0000256" key="4">
    <source>
        <dbReference type="ARBA" id="ARBA00022989"/>
    </source>
</evidence>
<dbReference type="AlphaFoldDB" id="A0A3A8K2S8"/>
<evidence type="ECO:0000256" key="6">
    <source>
        <dbReference type="SAM" id="Phobius"/>
    </source>
</evidence>
<evidence type="ECO:0000256" key="2">
    <source>
        <dbReference type="ARBA" id="ARBA00022475"/>
    </source>
</evidence>
<dbReference type="InterPro" id="IPR005495">
    <property type="entry name" value="LptG/LptF_permease"/>
</dbReference>
<feature type="transmembrane region" description="Helical" evidence="6">
    <location>
        <begin position="54"/>
        <end position="80"/>
    </location>
</feature>
<organism evidence="7 8">
    <name type="scientific">Corallococcus carmarthensis</name>
    <dbReference type="NCBI Taxonomy" id="2316728"/>
    <lineage>
        <taxon>Bacteria</taxon>
        <taxon>Pseudomonadati</taxon>
        <taxon>Myxococcota</taxon>
        <taxon>Myxococcia</taxon>
        <taxon>Myxococcales</taxon>
        <taxon>Cystobacterineae</taxon>
        <taxon>Myxococcaceae</taxon>
        <taxon>Corallococcus</taxon>
    </lineage>
</organism>
<dbReference type="EMBL" id="RAWE01000068">
    <property type="protein sequence ID" value="RKH01597.1"/>
    <property type="molecule type" value="Genomic_DNA"/>
</dbReference>
<feature type="transmembrane region" description="Helical" evidence="6">
    <location>
        <begin position="92"/>
        <end position="117"/>
    </location>
</feature>
<sequence>MKGTLFKYVVRAYVRYTLGILAGVVAVFLVVDFVDRAKAYGGDGWVWDVLKLYGYKALVTVQQLGPAALLLAAGTTVSALRKKGEVTALRALTFGPAALYLPVGLCALVACVGLVAFDETVAARAGRRVDEITTQRFNRWGDWRMYYTPKQWFRRGDAIFFLRGGNAQEGFENVSIFTLTPEFKLRRRVDAGRMRSVEGTRWELTDVVERTFTEDGRTSVTQRPTAEYELGVGATTFRIRPGRPEQMRLGELGEQIAARAEVGLATKAFQLAWHNRFAYPLAGLPAALLAVGLALRTNRRGHLTAAVVEGLLIAVAMWGLMVVSRTLVLTERLAPAVAAWMPTTLLTIVAAALWLRREGLLHLPRRSITRQA</sequence>
<keyword evidence="5 6" id="KW-0472">Membrane</keyword>
<dbReference type="Proteomes" id="UP000268313">
    <property type="component" value="Unassembled WGS sequence"/>
</dbReference>
<evidence type="ECO:0000256" key="3">
    <source>
        <dbReference type="ARBA" id="ARBA00022692"/>
    </source>
</evidence>
<keyword evidence="2" id="KW-1003">Cell membrane</keyword>
<dbReference type="PANTHER" id="PTHR33529">
    <property type="entry name" value="SLR0882 PROTEIN-RELATED"/>
    <property type="match status" value="1"/>
</dbReference>
<protein>
    <submittedName>
        <fullName evidence="7">YjgP/YjgQ family permease</fullName>
    </submittedName>
</protein>
<dbReference type="PANTHER" id="PTHR33529:SF2">
    <property type="entry name" value="LIPOPOLYSACCHARIDE EXPORT SYSTEM PERMEASE PROTEIN LPTG"/>
    <property type="match status" value="1"/>
</dbReference>
<dbReference type="GO" id="GO:0015920">
    <property type="term" value="P:lipopolysaccharide transport"/>
    <property type="evidence" value="ECO:0007669"/>
    <property type="project" value="TreeGrafter"/>
</dbReference>
<feature type="transmembrane region" description="Helical" evidence="6">
    <location>
        <begin position="302"/>
        <end position="321"/>
    </location>
</feature>
<keyword evidence="4 6" id="KW-1133">Transmembrane helix</keyword>
<dbReference type="OrthoDB" id="5499270at2"/>
<proteinExistence type="predicted"/>
<comment type="subcellular location">
    <subcellularLocation>
        <location evidence="1">Cell membrane</location>
        <topology evidence="1">Multi-pass membrane protein</topology>
    </subcellularLocation>
</comment>